<dbReference type="PANTHER" id="PTHR47331">
    <property type="entry name" value="PHD-TYPE DOMAIN-CONTAINING PROTEIN"/>
    <property type="match status" value="1"/>
</dbReference>
<evidence type="ECO:0000313" key="2">
    <source>
        <dbReference type="Proteomes" id="UP000694865"/>
    </source>
</evidence>
<feature type="non-terminal residue" evidence="3">
    <location>
        <position position="350"/>
    </location>
</feature>
<proteinExistence type="predicted"/>
<dbReference type="RefSeq" id="XP_006818038.1">
    <property type="nucleotide sequence ID" value="XM_006817975.1"/>
</dbReference>
<dbReference type="InterPro" id="IPR001584">
    <property type="entry name" value="Integrase_cat-core"/>
</dbReference>
<dbReference type="GeneID" id="102808344"/>
<dbReference type="PROSITE" id="PS50994">
    <property type="entry name" value="INTEGRASE"/>
    <property type="match status" value="1"/>
</dbReference>
<dbReference type="SUPFAM" id="SSF53098">
    <property type="entry name" value="Ribonuclease H-like"/>
    <property type="match status" value="1"/>
</dbReference>
<accession>A0ABM0MDE7</accession>
<dbReference type="InterPro" id="IPR040676">
    <property type="entry name" value="DUF5641"/>
</dbReference>
<keyword evidence="2" id="KW-1185">Reference proteome</keyword>
<gene>
    <name evidence="3" type="primary">LOC102808344</name>
</gene>
<reference evidence="3" key="1">
    <citation type="submission" date="2025-08" db="UniProtKB">
        <authorList>
            <consortium name="RefSeq"/>
        </authorList>
    </citation>
    <scope>IDENTIFICATION</scope>
    <source>
        <tissue evidence="3">Testes</tissue>
    </source>
</reference>
<protein>
    <submittedName>
        <fullName evidence="3">Uncharacterized protein LOC102808344</fullName>
    </submittedName>
</protein>
<organism evidence="2 3">
    <name type="scientific">Saccoglossus kowalevskii</name>
    <name type="common">Acorn worm</name>
    <dbReference type="NCBI Taxonomy" id="10224"/>
    <lineage>
        <taxon>Eukaryota</taxon>
        <taxon>Metazoa</taxon>
        <taxon>Hemichordata</taxon>
        <taxon>Enteropneusta</taxon>
        <taxon>Harrimaniidae</taxon>
        <taxon>Saccoglossus</taxon>
    </lineage>
</organism>
<dbReference type="InterPro" id="IPR012337">
    <property type="entry name" value="RNaseH-like_sf"/>
</dbReference>
<evidence type="ECO:0000259" key="1">
    <source>
        <dbReference type="PROSITE" id="PS50994"/>
    </source>
</evidence>
<feature type="domain" description="Integrase catalytic" evidence="1">
    <location>
        <begin position="9"/>
        <end position="199"/>
    </location>
</feature>
<dbReference type="Pfam" id="PF18701">
    <property type="entry name" value="DUF5641"/>
    <property type="match status" value="1"/>
</dbReference>
<sequence>MADLPKDRLEPAPPFTYCGMDCFGPFIIKERRCKVKRYGVIFTCLALRAVHIETIEEMSTDAFINSLRSFIAIRGPVRHIRCDRGSNFIGAKNELYREMQALDKDTIQDTLQSVQCEFIFNSPASSHMGGVWERQIRSVRNVLAGILEQAKARLNTSSLRTFLYESMAIVNSRPLTTEHLNDPMGPTPLSPNQLLTMKSDVVAPPPGNFVKEDLYARKRWRTVQYLSNLFWTRWRKEYLINLQSRQKWQKTKRNIQVGDIVLLQEEDTIRSHWRLAKVIETNNDKDGLVRRVKILMGDPNLTKRGKRTTNCSILERPIHKLVLLVENNSEDHHPRCSPDGWEQYRVHSLS</sequence>
<name>A0ABM0MDE7_SACKO</name>
<dbReference type="PANTHER" id="PTHR47331:SF5">
    <property type="entry name" value="RIBONUCLEASE H"/>
    <property type="match status" value="1"/>
</dbReference>
<dbReference type="InterPro" id="IPR036397">
    <property type="entry name" value="RNaseH_sf"/>
</dbReference>
<dbReference type="Proteomes" id="UP000694865">
    <property type="component" value="Unplaced"/>
</dbReference>
<dbReference type="Gene3D" id="3.30.420.10">
    <property type="entry name" value="Ribonuclease H-like superfamily/Ribonuclease H"/>
    <property type="match status" value="1"/>
</dbReference>
<evidence type="ECO:0000313" key="3">
    <source>
        <dbReference type="RefSeq" id="XP_006818038.1"/>
    </source>
</evidence>